<keyword evidence="3" id="KW-0545">Nucleotide biosynthesis</keyword>
<sequence length="247" mass="27122">MTRQARLRVHLLSQPTMTTPEGPWVPEQQATAAEAVVEFAGRVESGSLEHPRPRTKGTAAYLRHLQEVARWDLLAHATATVYITGLSRRCAEVLAGRGDMTVTRATPAMQEQELEVVIPPMIAQDESLRDLFLRSMDDARFAYEQFVEALDAQKGEERNAVWEAWQARQAAQAVAPAAVATSLVVTASMRAWRQVMVGFGAEHADSESRALTVELLRILRPVAPALFVDLEEVSGGEPGVESAYGMD</sequence>
<reference evidence="6 7" key="1">
    <citation type="submission" date="2015-10" db="EMBL/GenBank/DDBJ databases">
        <title>Corynebacteirum lowii and Corynebacterium oculi species nova, derived from human clinical disease and and emended description of Corynebacterium mastiditis.</title>
        <authorList>
            <person name="Bernard K."/>
            <person name="Pacheco A.L."/>
            <person name="Mcdougall C."/>
            <person name="Burtx T."/>
            <person name="Weibe D."/>
            <person name="Tyler S."/>
            <person name="Olson A.B."/>
            <person name="Cnockaert M."/>
            <person name="Eguchi H."/>
            <person name="Kuwahara T."/>
            <person name="Nakayama-Imaohji H."/>
            <person name="Boudewijins M."/>
            <person name="Van Hoecke F."/>
            <person name="Bernier A.-M."/>
            <person name="Vandamme P."/>
        </authorList>
    </citation>
    <scope>NUCLEOTIDE SEQUENCE [LARGE SCALE GENOMIC DNA]</scope>
    <source>
        <strain evidence="6 7">NML 130206</strain>
    </source>
</reference>
<evidence type="ECO:0000256" key="3">
    <source>
        <dbReference type="ARBA" id="ARBA00022727"/>
    </source>
</evidence>
<comment type="caution">
    <text evidence="6">The sequence shown here is derived from an EMBL/GenBank/DDBJ whole genome shotgun (WGS) entry which is preliminary data.</text>
</comment>
<keyword evidence="7" id="KW-1185">Reference proteome</keyword>
<dbReference type="InterPro" id="IPR003669">
    <property type="entry name" value="Thymidylate_synthase_ThyX"/>
</dbReference>
<evidence type="ECO:0000256" key="1">
    <source>
        <dbReference type="ARBA" id="ARBA00022603"/>
    </source>
</evidence>
<keyword evidence="2" id="KW-0285">Flavoprotein</keyword>
<dbReference type="AlphaFoldDB" id="A0A0Q0YIN5"/>
<dbReference type="InterPro" id="IPR036098">
    <property type="entry name" value="Thymidylate_synthase_ThyX_sf"/>
</dbReference>
<dbReference type="GO" id="GO:0050797">
    <property type="term" value="F:thymidylate synthase (FAD) activity"/>
    <property type="evidence" value="ECO:0007669"/>
    <property type="project" value="UniProtKB-EC"/>
</dbReference>
<dbReference type="Gene3D" id="3.30.70.3180">
    <property type="match status" value="1"/>
</dbReference>
<dbReference type="OrthoDB" id="9780625at2"/>
<dbReference type="SUPFAM" id="SSF69796">
    <property type="entry name" value="Thymidylate synthase-complementing protein Thy1"/>
    <property type="match status" value="1"/>
</dbReference>
<dbReference type="RefSeq" id="WP_055176588.1">
    <property type="nucleotide sequence ID" value="NZ_JAUSQY010000001.1"/>
</dbReference>
<name>A0A0Q0YIN5_9CORY</name>
<evidence type="ECO:0000256" key="2">
    <source>
        <dbReference type="ARBA" id="ARBA00022630"/>
    </source>
</evidence>
<dbReference type="PANTHER" id="PTHR34934:SF1">
    <property type="entry name" value="FLAVIN-DEPENDENT THYMIDYLATE SYNTHASE"/>
    <property type="match status" value="1"/>
</dbReference>
<dbReference type="STRING" id="1544413.Clow_00789"/>
<proteinExistence type="predicted"/>
<dbReference type="GO" id="GO:0006231">
    <property type="term" value="P:dTMP biosynthetic process"/>
    <property type="evidence" value="ECO:0007669"/>
    <property type="project" value="InterPro"/>
</dbReference>
<dbReference type="Gene3D" id="6.10.140.450">
    <property type="match status" value="1"/>
</dbReference>
<dbReference type="GO" id="GO:0032259">
    <property type="term" value="P:methylation"/>
    <property type="evidence" value="ECO:0007669"/>
    <property type="project" value="UniProtKB-KW"/>
</dbReference>
<evidence type="ECO:0000256" key="5">
    <source>
        <dbReference type="ARBA" id="ARBA00022857"/>
    </source>
</evidence>
<keyword evidence="6" id="KW-0808">Transferase</keyword>
<protein>
    <submittedName>
        <fullName evidence="6">Thymidylate synthase ThyX</fullName>
        <ecNumber evidence="6">2.1.1.148</ecNumber>
    </submittedName>
</protein>
<dbReference type="GO" id="GO:0050660">
    <property type="term" value="F:flavin adenine dinucleotide binding"/>
    <property type="evidence" value="ECO:0007669"/>
    <property type="project" value="InterPro"/>
</dbReference>
<dbReference type="Proteomes" id="UP000050488">
    <property type="component" value="Unassembled WGS sequence"/>
</dbReference>
<dbReference type="GO" id="GO:0004799">
    <property type="term" value="F:thymidylate synthase activity"/>
    <property type="evidence" value="ECO:0007669"/>
    <property type="project" value="TreeGrafter"/>
</dbReference>
<dbReference type="PATRIC" id="fig|1544413.3.peg.791"/>
<dbReference type="GO" id="GO:0070402">
    <property type="term" value="F:NADPH binding"/>
    <property type="evidence" value="ECO:0007669"/>
    <property type="project" value="TreeGrafter"/>
</dbReference>
<organism evidence="6 7">
    <name type="scientific">Corynebacterium lowii</name>
    <dbReference type="NCBI Taxonomy" id="1544413"/>
    <lineage>
        <taxon>Bacteria</taxon>
        <taxon>Bacillati</taxon>
        <taxon>Actinomycetota</taxon>
        <taxon>Actinomycetes</taxon>
        <taxon>Mycobacteriales</taxon>
        <taxon>Corynebacteriaceae</taxon>
        <taxon>Corynebacterium</taxon>
    </lineage>
</organism>
<evidence type="ECO:0000256" key="4">
    <source>
        <dbReference type="ARBA" id="ARBA00022827"/>
    </source>
</evidence>
<evidence type="ECO:0000313" key="7">
    <source>
        <dbReference type="Proteomes" id="UP000050488"/>
    </source>
</evidence>
<gene>
    <name evidence="6" type="primary">thyX</name>
    <name evidence="6" type="ORF">Clow_00789</name>
</gene>
<dbReference type="PROSITE" id="PS51331">
    <property type="entry name" value="THYX"/>
    <property type="match status" value="1"/>
</dbReference>
<evidence type="ECO:0000313" key="6">
    <source>
        <dbReference type="EMBL" id="KQB86581.1"/>
    </source>
</evidence>
<dbReference type="PANTHER" id="PTHR34934">
    <property type="entry name" value="FLAVIN-DEPENDENT THYMIDYLATE SYNTHASE"/>
    <property type="match status" value="1"/>
</dbReference>
<dbReference type="Pfam" id="PF02511">
    <property type="entry name" value="Thy1"/>
    <property type="match status" value="1"/>
</dbReference>
<accession>A0A0Q0YIN5</accession>
<keyword evidence="1 6" id="KW-0489">Methyltransferase</keyword>
<keyword evidence="4" id="KW-0274">FAD</keyword>
<keyword evidence="5" id="KW-0521">NADP</keyword>
<dbReference type="EC" id="2.1.1.148" evidence="6"/>
<dbReference type="EMBL" id="LKEV01000002">
    <property type="protein sequence ID" value="KQB86581.1"/>
    <property type="molecule type" value="Genomic_DNA"/>
</dbReference>